<dbReference type="Proteomes" id="UP001178507">
    <property type="component" value="Unassembled WGS sequence"/>
</dbReference>
<dbReference type="FunFam" id="3.40.50.1100:FF:000005">
    <property type="entry name" value="Threonine dehydratase catabolic"/>
    <property type="match status" value="1"/>
</dbReference>
<evidence type="ECO:0000256" key="2">
    <source>
        <dbReference type="ARBA" id="ARBA00010869"/>
    </source>
</evidence>
<feature type="domain" description="Tryptophan synthase beta chain-like PALP" evidence="5">
    <location>
        <begin position="15"/>
        <end position="305"/>
    </location>
</feature>
<dbReference type="PANTHER" id="PTHR48078:SF6">
    <property type="entry name" value="L-THREONINE DEHYDRATASE CATABOLIC TDCB"/>
    <property type="match status" value="1"/>
</dbReference>
<proteinExistence type="inferred from homology"/>
<dbReference type="AlphaFoldDB" id="A0AA36MFH1"/>
<gene>
    <name evidence="6" type="ORF">EVOR1521_LOCUS514</name>
</gene>
<dbReference type="GO" id="GO:0004794">
    <property type="term" value="F:threonine deaminase activity"/>
    <property type="evidence" value="ECO:0007669"/>
    <property type="project" value="TreeGrafter"/>
</dbReference>
<protein>
    <recommendedName>
        <fullName evidence="5">Tryptophan synthase beta chain-like PALP domain-containing protein</fullName>
    </recommendedName>
</protein>
<dbReference type="GO" id="GO:0030170">
    <property type="term" value="F:pyridoxal phosphate binding"/>
    <property type="evidence" value="ECO:0007669"/>
    <property type="project" value="InterPro"/>
</dbReference>
<keyword evidence="3" id="KW-0663">Pyridoxal phosphate</keyword>
<comment type="caution">
    <text evidence="6">The sequence shown here is derived from an EMBL/GenBank/DDBJ whole genome shotgun (WGS) entry which is preliminary data.</text>
</comment>
<evidence type="ECO:0000259" key="5">
    <source>
        <dbReference type="Pfam" id="PF00291"/>
    </source>
</evidence>
<evidence type="ECO:0000256" key="4">
    <source>
        <dbReference type="ARBA" id="ARBA00023239"/>
    </source>
</evidence>
<keyword evidence="4" id="KW-0456">Lyase</keyword>
<dbReference type="CDD" id="cd01562">
    <property type="entry name" value="Thr-dehyd"/>
    <property type="match status" value="1"/>
</dbReference>
<dbReference type="InterPro" id="IPR000634">
    <property type="entry name" value="Ser/Thr_deHydtase_PyrdxlP-BS"/>
</dbReference>
<dbReference type="InterPro" id="IPR036052">
    <property type="entry name" value="TrpB-like_PALP_sf"/>
</dbReference>
<evidence type="ECO:0000256" key="3">
    <source>
        <dbReference type="ARBA" id="ARBA00022898"/>
    </source>
</evidence>
<dbReference type="InterPro" id="IPR050147">
    <property type="entry name" value="Ser/Thr_Dehydratase"/>
</dbReference>
<evidence type="ECO:0000256" key="1">
    <source>
        <dbReference type="ARBA" id="ARBA00001933"/>
    </source>
</evidence>
<sequence length="329" mass="35744">MVELEDIHDAQNRIADFVRPTPLRKSHGLSRELYAPIWLKMETMHDTGAFKLRGAANRLLTLDGQQKSRGVITVSSGNHGRAVAYMSRLLNIRAVVCVTNIVPPEKVKGLHDFGAEVIVCGENQDEADAEARRMADRDNLVFISPFDDPHVIAGQGTIGLELLADRPDLEIVFIQLSGGGLMSGVAKALKSLKPEIRIVGVSLEHGAAMMESIKAGRIVEVDEKPSIADALPGPIPTDNQYTFSMCRELVDEFVQVREREIVDAMRYALTHEKCLIEGGAAAGIAALRKCADTLDGRTAATLLTGNNISLDRALKAMDLDPESEPEPAC</sequence>
<evidence type="ECO:0000313" key="6">
    <source>
        <dbReference type="EMBL" id="CAJ1369869.1"/>
    </source>
</evidence>
<dbReference type="Pfam" id="PF00291">
    <property type="entry name" value="PALP"/>
    <property type="match status" value="1"/>
</dbReference>
<dbReference type="SUPFAM" id="SSF53686">
    <property type="entry name" value="Tryptophan synthase beta subunit-like PLP-dependent enzymes"/>
    <property type="match status" value="1"/>
</dbReference>
<reference evidence="6" key="1">
    <citation type="submission" date="2023-08" db="EMBL/GenBank/DDBJ databases">
        <authorList>
            <person name="Chen Y."/>
            <person name="Shah S."/>
            <person name="Dougan E. K."/>
            <person name="Thang M."/>
            <person name="Chan C."/>
        </authorList>
    </citation>
    <scope>NUCLEOTIDE SEQUENCE</scope>
</reference>
<dbReference type="GO" id="GO:0006565">
    <property type="term" value="P:L-serine catabolic process"/>
    <property type="evidence" value="ECO:0007669"/>
    <property type="project" value="TreeGrafter"/>
</dbReference>
<organism evidence="6 7">
    <name type="scientific">Effrenium voratum</name>
    <dbReference type="NCBI Taxonomy" id="2562239"/>
    <lineage>
        <taxon>Eukaryota</taxon>
        <taxon>Sar</taxon>
        <taxon>Alveolata</taxon>
        <taxon>Dinophyceae</taxon>
        <taxon>Suessiales</taxon>
        <taxon>Symbiodiniaceae</taxon>
        <taxon>Effrenium</taxon>
    </lineage>
</organism>
<dbReference type="PANTHER" id="PTHR48078">
    <property type="entry name" value="THREONINE DEHYDRATASE, MITOCHONDRIAL-RELATED"/>
    <property type="match status" value="1"/>
</dbReference>
<comment type="cofactor">
    <cofactor evidence="1">
        <name>pyridoxal 5'-phosphate</name>
        <dbReference type="ChEBI" id="CHEBI:597326"/>
    </cofactor>
</comment>
<keyword evidence="7" id="KW-1185">Reference proteome</keyword>
<dbReference type="EMBL" id="CAUJNA010000001">
    <property type="protein sequence ID" value="CAJ1369869.1"/>
    <property type="molecule type" value="Genomic_DNA"/>
</dbReference>
<comment type="similarity">
    <text evidence="2">Belongs to the serine/threonine dehydratase family.</text>
</comment>
<dbReference type="GO" id="GO:0003941">
    <property type="term" value="F:L-serine ammonia-lyase activity"/>
    <property type="evidence" value="ECO:0007669"/>
    <property type="project" value="TreeGrafter"/>
</dbReference>
<name>A0AA36MFH1_9DINO</name>
<dbReference type="GO" id="GO:0009097">
    <property type="term" value="P:isoleucine biosynthetic process"/>
    <property type="evidence" value="ECO:0007669"/>
    <property type="project" value="TreeGrafter"/>
</dbReference>
<dbReference type="GO" id="GO:0006567">
    <property type="term" value="P:L-threonine catabolic process"/>
    <property type="evidence" value="ECO:0007669"/>
    <property type="project" value="TreeGrafter"/>
</dbReference>
<dbReference type="InterPro" id="IPR001926">
    <property type="entry name" value="TrpB-like_PALP"/>
</dbReference>
<accession>A0AA36MFH1</accession>
<evidence type="ECO:0000313" key="7">
    <source>
        <dbReference type="Proteomes" id="UP001178507"/>
    </source>
</evidence>
<dbReference type="PROSITE" id="PS00165">
    <property type="entry name" value="DEHYDRATASE_SER_THR"/>
    <property type="match status" value="1"/>
</dbReference>
<dbReference type="Gene3D" id="3.40.50.1100">
    <property type="match status" value="2"/>
</dbReference>